<keyword evidence="1" id="KW-0378">Hydrolase</keyword>
<name>A0ABU0CNA8_9BACI</name>
<dbReference type="InterPro" id="IPR041796">
    <property type="entry name" value="Mre11_N"/>
</dbReference>
<accession>A0ABU0CNA8</accession>
<proteinExistence type="predicted"/>
<dbReference type="Pfam" id="PF00149">
    <property type="entry name" value="Metallophos"/>
    <property type="match status" value="1"/>
</dbReference>
<dbReference type="RefSeq" id="WP_307335394.1">
    <property type="nucleotide sequence ID" value="NZ_JAUSUQ010000002.1"/>
</dbReference>
<dbReference type="GO" id="GO:0004527">
    <property type="term" value="F:exonuclease activity"/>
    <property type="evidence" value="ECO:0007669"/>
    <property type="project" value="UniProtKB-KW"/>
</dbReference>
<dbReference type="InterPro" id="IPR029052">
    <property type="entry name" value="Metallo-depent_PP-like"/>
</dbReference>
<reference evidence="3 4" key="1">
    <citation type="submission" date="2023-07" db="EMBL/GenBank/DDBJ databases">
        <title>Genomic Encyclopedia of Type Strains, Phase IV (KMG-IV): sequencing the most valuable type-strain genomes for metagenomic binning, comparative biology and taxonomic classification.</title>
        <authorList>
            <person name="Goeker M."/>
        </authorList>
    </citation>
    <scope>NUCLEOTIDE SEQUENCE [LARGE SCALE GENOMIC DNA]</scope>
    <source>
        <strain evidence="3 4">DSM 17740</strain>
    </source>
</reference>
<keyword evidence="4" id="KW-1185">Reference proteome</keyword>
<dbReference type="CDD" id="cd00840">
    <property type="entry name" value="MPP_Mre11_N"/>
    <property type="match status" value="1"/>
</dbReference>
<protein>
    <submittedName>
        <fullName evidence="3">DNA repair exonuclease SbcCD nuclease subunit</fullName>
    </submittedName>
</protein>
<evidence type="ECO:0000259" key="2">
    <source>
        <dbReference type="Pfam" id="PF00149"/>
    </source>
</evidence>
<keyword evidence="3" id="KW-0269">Exonuclease</keyword>
<organism evidence="3 4">
    <name type="scientific">Caldalkalibacillus uzonensis</name>
    <dbReference type="NCBI Taxonomy" id="353224"/>
    <lineage>
        <taxon>Bacteria</taxon>
        <taxon>Bacillati</taxon>
        <taxon>Bacillota</taxon>
        <taxon>Bacilli</taxon>
        <taxon>Bacillales</taxon>
        <taxon>Bacillaceae</taxon>
        <taxon>Caldalkalibacillus</taxon>
    </lineage>
</organism>
<gene>
    <name evidence="3" type="ORF">J2S00_000681</name>
</gene>
<evidence type="ECO:0000313" key="4">
    <source>
        <dbReference type="Proteomes" id="UP001232445"/>
    </source>
</evidence>
<dbReference type="SUPFAM" id="SSF56300">
    <property type="entry name" value="Metallo-dependent phosphatases"/>
    <property type="match status" value="1"/>
</dbReference>
<dbReference type="PIRSF" id="PIRSF033091">
    <property type="entry name" value="Pesterase_YhaO"/>
    <property type="match status" value="1"/>
</dbReference>
<dbReference type="PANTHER" id="PTHR30337:SF7">
    <property type="entry name" value="PHOSPHOESTERASE"/>
    <property type="match status" value="1"/>
</dbReference>
<comment type="caution">
    <text evidence="3">The sequence shown here is derived from an EMBL/GenBank/DDBJ whole genome shotgun (WGS) entry which is preliminary data.</text>
</comment>
<dbReference type="EMBL" id="JAUSUQ010000002">
    <property type="protein sequence ID" value="MDQ0337898.1"/>
    <property type="molecule type" value="Genomic_DNA"/>
</dbReference>
<dbReference type="InterPro" id="IPR050535">
    <property type="entry name" value="DNA_Repair-Maintenance_Comp"/>
</dbReference>
<feature type="domain" description="Calcineurin-like phosphoesterase" evidence="2">
    <location>
        <begin position="3"/>
        <end position="201"/>
    </location>
</feature>
<dbReference type="InterPro" id="IPR004843">
    <property type="entry name" value="Calcineurin-like_PHP"/>
</dbReference>
<dbReference type="InterPro" id="IPR014576">
    <property type="entry name" value="Pesterase_YhaO"/>
</dbReference>
<evidence type="ECO:0000256" key="1">
    <source>
        <dbReference type="ARBA" id="ARBA00022801"/>
    </source>
</evidence>
<evidence type="ECO:0000313" key="3">
    <source>
        <dbReference type="EMBL" id="MDQ0337898.1"/>
    </source>
</evidence>
<dbReference type="PANTHER" id="PTHR30337">
    <property type="entry name" value="COMPONENT OF ATP-DEPENDENT DSDNA EXONUCLEASE"/>
    <property type="match status" value="1"/>
</dbReference>
<dbReference type="Proteomes" id="UP001232445">
    <property type="component" value="Unassembled WGS sequence"/>
</dbReference>
<sequence>MTLKFIHSADLHLGSPFKGLSHLPQEIYLKIKDSTYLAFDRLVNVAMREKVDFILIAGDIFDSSNPSVQAQHRFRQGLEKLAAENIRVFVVHGNHDPLDGRYQAFNWPLNVHVFSADQVERVSYNKGGQLVASIYGISYKTARVTDNLAQHFERRAEEPFAIGLLHTNCDGREEHEPYAPCSKQDLLRAGMDYWALGHVHTRQIIHEDPYIVYPGNLQGRHIREQGKKGFYVVEVDDNKRVQLHFHTASAVRWEEHELDLSGAQHLDDVVERTAELRDHLRHREDVDMCMCRLIGTGMTPLAKELSVAEVREELLEVWREQELIQEKVVWPESFQFRGQPSYDRKDWKQSETIYADLLEIVDQYVGDELRLQAVMEEQLKDLFGHHKAKKYLDPLSREEKKALLSEAEQLIFARGRGGTAQ</sequence>
<dbReference type="Gene3D" id="3.60.21.10">
    <property type="match status" value="1"/>
</dbReference>
<keyword evidence="3" id="KW-0540">Nuclease</keyword>